<organism evidence="3 4">
    <name type="scientific">Natronoglycomyces albus</name>
    <dbReference type="NCBI Taxonomy" id="2811108"/>
    <lineage>
        <taxon>Bacteria</taxon>
        <taxon>Bacillati</taxon>
        <taxon>Actinomycetota</taxon>
        <taxon>Actinomycetes</taxon>
        <taxon>Glycomycetales</taxon>
        <taxon>Glycomycetaceae</taxon>
        <taxon>Natronoglycomyces</taxon>
    </lineage>
</organism>
<protein>
    <submittedName>
        <fullName evidence="3">Uncharacterized protein</fullName>
    </submittedName>
</protein>
<dbReference type="AlphaFoldDB" id="A0A895XQ69"/>
<evidence type="ECO:0000313" key="3">
    <source>
        <dbReference type="EMBL" id="QSB05519.1"/>
    </source>
</evidence>
<sequence>MTDIDPNSEVTVKDKPPLLAWIGLLVCTGLVFVTPVLMAAAGTERVQVWNPITYQKDKTTWAWALPLEIGVAALALLLISAVLILHPTKAFRANREQARLRGKIKSQTKWEEVDRVVLWNKRVKRLGVIPIWEPQIGIVNKSERTRNFDMAASARRWEAKDLRANGVPAWLPGGIQKHSVRLSHRRAPAVAAAVAQFAPHLRVIDQRHPNQPTQVKPDRGKTTGNRTAIELG</sequence>
<gene>
    <name evidence="3" type="ORF">JQS30_00825</name>
</gene>
<keyword evidence="4" id="KW-1185">Reference proteome</keyword>
<dbReference type="KEGG" id="nav:JQS30_00825"/>
<name>A0A895XQ69_9ACTN</name>
<dbReference type="EMBL" id="CP070496">
    <property type="protein sequence ID" value="QSB05519.1"/>
    <property type="molecule type" value="Genomic_DNA"/>
</dbReference>
<feature type="transmembrane region" description="Helical" evidence="2">
    <location>
        <begin position="61"/>
        <end position="85"/>
    </location>
</feature>
<accession>A0A895XQ69</accession>
<reference evidence="3" key="1">
    <citation type="submission" date="2021-02" db="EMBL/GenBank/DDBJ databases">
        <title>Natronoglycomyces albus gen. nov., sp. nov, a haloalkaliphilic actinobacterium from a soda solonchak soil.</title>
        <authorList>
            <person name="Sorokin D.Y."/>
            <person name="Khijniak T.V."/>
            <person name="Zakharycheva A.P."/>
            <person name="Boueva O.V."/>
            <person name="Ariskina E.V."/>
            <person name="Hahnke R.L."/>
            <person name="Bunk B."/>
            <person name="Sproer C."/>
            <person name="Schumann P."/>
            <person name="Evtushenko L.I."/>
            <person name="Kublanov I.V."/>
        </authorList>
    </citation>
    <scope>NUCLEOTIDE SEQUENCE</scope>
    <source>
        <strain evidence="3">DSM 106290</strain>
    </source>
</reference>
<evidence type="ECO:0000256" key="2">
    <source>
        <dbReference type="SAM" id="Phobius"/>
    </source>
</evidence>
<evidence type="ECO:0000256" key="1">
    <source>
        <dbReference type="SAM" id="MobiDB-lite"/>
    </source>
</evidence>
<evidence type="ECO:0000313" key="4">
    <source>
        <dbReference type="Proteomes" id="UP000662939"/>
    </source>
</evidence>
<dbReference type="Proteomes" id="UP000662939">
    <property type="component" value="Chromosome"/>
</dbReference>
<keyword evidence="2" id="KW-0812">Transmembrane</keyword>
<keyword evidence="2" id="KW-1133">Transmembrane helix</keyword>
<dbReference type="RefSeq" id="WP_213171527.1">
    <property type="nucleotide sequence ID" value="NZ_CP070496.1"/>
</dbReference>
<feature type="region of interest" description="Disordered" evidence="1">
    <location>
        <begin position="204"/>
        <end position="232"/>
    </location>
</feature>
<proteinExistence type="predicted"/>
<keyword evidence="2" id="KW-0472">Membrane</keyword>
<feature type="transmembrane region" description="Helical" evidence="2">
    <location>
        <begin position="18"/>
        <end position="41"/>
    </location>
</feature>